<evidence type="ECO:0000313" key="1">
    <source>
        <dbReference type="EMBL" id="GCB84979.1"/>
    </source>
</evidence>
<evidence type="ECO:0000313" key="2">
    <source>
        <dbReference type="Proteomes" id="UP000288216"/>
    </source>
</evidence>
<sequence length="126" mass="14187">MLHSIVWEVVITLFINDAFFFNPVFCSNTKTVTIGIDEFRPNETAVDETVEHTVEGDGGKQEVPLVTEDKFNVTTIDEQDPNTLFDEFEIYYDYVDPDDGSEFGPASPVITDTDYGRVSLSDGEDF</sequence>
<comment type="caution">
    <text evidence="1">The sequence shown here is derived from an EMBL/GenBank/DDBJ whole genome shotgun (WGS) entry which is preliminary data.</text>
</comment>
<organism evidence="1 2">
    <name type="scientific">Scyliorhinus torazame</name>
    <name type="common">Cloudy catshark</name>
    <name type="synonym">Catulus torazame</name>
    <dbReference type="NCBI Taxonomy" id="75743"/>
    <lineage>
        <taxon>Eukaryota</taxon>
        <taxon>Metazoa</taxon>
        <taxon>Chordata</taxon>
        <taxon>Craniata</taxon>
        <taxon>Vertebrata</taxon>
        <taxon>Chondrichthyes</taxon>
        <taxon>Elasmobranchii</taxon>
        <taxon>Galeomorphii</taxon>
        <taxon>Galeoidea</taxon>
        <taxon>Carcharhiniformes</taxon>
        <taxon>Scyliorhinidae</taxon>
        <taxon>Scyliorhinus</taxon>
    </lineage>
</organism>
<reference evidence="1 2" key="1">
    <citation type="journal article" date="2018" name="Nat. Ecol. Evol.">
        <title>Shark genomes provide insights into elasmobranch evolution and the origin of vertebrates.</title>
        <authorList>
            <person name="Hara Y"/>
            <person name="Yamaguchi K"/>
            <person name="Onimaru K"/>
            <person name="Kadota M"/>
            <person name="Koyanagi M"/>
            <person name="Keeley SD"/>
            <person name="Tatsumi K"/>
            <person name="Tanaka K"/>
            <person name="Motone F"/>
            <person name="Kageyama Y"/>
            <person name="Nozu R"/>
            <person name="Adachi N"/>
            <person name="Nishimura O"/>
            <person name="Nakagawa R"/>
            <person name="Tanegashima C"/>
            <person name="Kiyatake I"/>
            <person name="Matsumoto R"/>
            <person name="Murakumo K"/>
            <person name="Nishida K"/>
            <person name="Terakita A"/>
            <person name="Kuratani S"/>
            <person name="Sato K"/>
            <person name="Hyodo S Kuraku.S."/>
        </authorList>
    </citation>
    <scope>NUCLEOTIDE SEQUENCE [LARGE SCALE GENOMIC DNA]</scope>
</reference>
<dbReference type="Proteomes" id="UP000288216">
    <property type="component" value="Unassembled WGS sequence"/>
</dbReference>
<keyword evidence="2" id="KW-1185">Reference proteome</keyword>
<proteinExistence type="predicted"/>
<gene>
    <name evidence="1" type="ORF">scyTo_0025691</name>
</gene>
<dbReference type="EMBL" id="BFAA01118218">
    <property type="protein sequence ID" value="GCB84979.1"/>
    <property type="molecule type" value="Genomic_DNA"/>
</dbReference>
<name>A0A401QHW4_SCYTO</name>
<accession>A0A401QHW4</accession>
<dbReference type="AlphaFoldDB" id="A0A401QHW4"/>
<protein>
    <submittedName>
        <fullName evidence="1">Uncharacterized protein</fullName>
    </submittedName>
</protein>